<evidence type="ECO:0000313" key="2">
    <source>
        <dbReference type="Proteomes" id="UP001465153"/>
    </source>
</evidence>
<dbReference type="Proteomes" id="UP001465153">
    <property type="component" value="Unassembled WGS sequence"/>
</dbReference>
<dbReference type="PANTHER" id="PTHR43747:SF4">
    <property type="entry name" value="FLAVIN-DEPENDENT TRYPTOPHAN HALOGENASE"/>
    <property type="match status" value="1"/>
</dbReference>
<dbReference type="RefSeq" id="WP_353303894.1">
    <property type="nucleotide sequence ID" value="NZ_BAABWN010000011.1"/>
</dbReference>
<dbReference type="InterPro" id="IPR036188">
    <property type="entry name" value="FAD/NAD-bd_sf"/>
</dbReference>
<dbReference type="Gene3D" id="3.50.50.60">
    <property type="entry name" value="FAD/NAD(P)-binding domain"/>
    <property type="match status" value="1"/>
</dbReference>
<sequence>MDKISQRIKKVVVVGGGTAGWMSAALMQRILGTQIEIELVESEDIGTVGVGEATIPPIRHVNAVLGVNEAEFIRETKATIKLGIRFENWKNLGDSYYHTFGESGQNHAFCQFHHYWLRAEKLGFNTNYWDYDLNYLASVRGVFSNQRAKDPSWDLPYAYHFDSALYGQFLRKISETRGVKRTEGLIEHVVIDSDTGFVSQLKLQDGTDVNGDFFIDCSGMKGLLIQKKLGVGFDDWSHWLPCDKAIFVPSKRHEKTHPYTRSIAHQAGWQWCIPLQHRNGNGLVFSSNHYSDDQATQLLLDNLETPALGDPKIIPFRTGRARKQWHRNVCSVGLSSGFLEPLESTSIYLIQSAIVRLIKLFPHEGVTDELVDEYNAQSKNEFELIRDFIILHYHVNERTDSQFWRDRRSMEVPEHLQNKLQLFKANGQLVQDQIDIFKDPSWLQVMLGQGITPKDHHPLANAPSDQQLVEMLTKIIAHKRAPLDRLPEHDTFLSTLCEGQQ</sequence>
<proteinExistence type="predicted"/>
<name>A0ABQ0ACK3_9GAMM</name>
<dbReference type="InterPro" id="IPR006905">
    <property type="entry name" value="Flavin_halogenase"/>
</dbReference>
<dbReference type="InterPro" id="IPR050816">
    <property type="entry name" value="Flavin-dep_Halogenase_NPB"/>
</dbReference>
<protein>
    <submittedName>
        <fullName evidence="1">Tryptophan 7-halogenase</fullName>
    </submittedName>
</protein>
<comment type="caution">
    <text evidence="1">The sequence shown here is derived from an EMBL/GenBank/DDBJ whole genome shotgun (WGS) entry which is preliminary data.</text>
</comment>
<dbReference type="PIRSF" id="PIRSF011396">
    <property type="entry name" value="Trp_halogenase"/>
    <property type="match status" value="1"/>
</dbReference>
<organism evidence="1 2">
    <name type="scientific">Sessilibacter corallicola</name>
    <dbReference type="NCBI Taxonomy" id="2904075"/>
    <lineage>
        <taxon>Bacteria</taxon>
        <taxon>Pseudomonadati</taxon>
        <taxon>Pseudomonadota</taxon>
        <taxon>Gammaproteobacteria</taxon>
        <taxon>Cellvibrionales</taxon>
        <taxon>Cellvibrionaceae</taxon>
        <taxon>Sessilibacter</taxon>
    </lineage>
</organism>
<accession>A0ABQ0ACK3</accession>
<dbReference type="SUPFAM" id="SSF51905">
    <property type="entry name" value="FAD/NAD(P)-binding domain"/>
    <property type="match status" value="1"/>
</dbReference>
<evidence type="ECO:0000313" key="1">
    <source>
        <dbReference type="EMBL" id="GAA6169355.1"/>
    </source>
</evidence>
<reference evidence="1 2" key="1">
    <citation type="submission" date="2024-04" db="EMBL/GenBank/DDBJ databases">
        <title>Draft genome sequence of Sessilibacter corallicola NBRC 116591.</title>
        <authorList>
            <person name="Miyakawa T."/>
            <person name="Kusuya Y."/>
            <person name="Miura T."/>
        </authorList>
    </citation>
    <scope>NUCLEOTIDE SEQUENCE [LARGE SCALE GENOMIC DNA]</scope>
    <source>
        <strain evidence="1 2">KU-00831-HH</strain>
    </source>
</reference>
<dbReference type="EMBL" id="BAABWN010000011">
    <property type="protein sequence ID" value="GAA6169355.1"/>
    <property type="molecule type" value="Genomic_DNA"/>
</dbReference>
<keyword evidence="2" id="KW-1185">Reference proteome</keyword>
<dbReference type="Pfam" id="PF04820">
    <property type="entry name" value="Trp_halogenase"/>
    <property type="match status" value="1"/>
</dbReference>
<dbReference type="PANTHER" id="PTHR43747">
    <property type="entry name" value="FAD-BINDING PROTEIN"/>
    <property type="match status" value="1"/>
</dbReference>
<dbReference type="InterPro" id="IPR033856">
    <property type="entry name" value="Trp_halogen"/>
</dbReference>
<gene>
    <name evidence="1" type="ORF">NBRC116591_31660</name>
</gene>